<accession>A0A9P4JYA4</accession>
<name>A0A9P4JYA4_9PLEO</name>
<organism evidence="1 2">
    <name type="scientific">Delitschia confertaspora ATCC 74209</name>
    <dbReference type="NCBI Taxonomy" id="1513339"/>
    <lineage>
        <taxon>Eukaryota</taxon>
        <taxon>Fungi</taxon>
        <taxon>Dikarya</taxon>
        <taxon>Ascomycota</taxon>
        <taxon>Pezizomycotina</taxon>
        <taxon>Dothideomycetes</taxon>
        <taxon>Pleosporomycetidae</taxon>
        <taxon>Pleosporales</taxon>
        <taxon>Delitschiaceae</taxon>
        <taxon>Delitschia</taxon>
    </lineage>
</organism>
<protein>
    <submittedName>
        <fullName evidence="1">Uncharacterized protein</fullName>
    </submittedName>
</protein>
<comment type="caution">
    <text evidence="1">The sequence shown here is derived from an EMBL/GenBank/DDBJ whole genome shotgun (WGS) entry which is preliminary data.</text>
</comment>
<dbReference type="Proteomes" id="UP000799536">
    <property type="component" value="Unassembled WGS sequence"/>
</dbReference>
<gene>
    <name evidence="1" type="ORF">GQ43DRAFT_16379</name>
</gene>
<keyword evidence="2" id="KW-1185">Reference proteome</keyword>
<proteinExistence type="predicted"/>
<sequence>MAFWQCIGVQKDEECKQEDGSPELQRLEIVVIRHQKTFICSIRSSSFSAAAQRLTYRVRPHHSRNAIPFHHIALFRGAEPTCPVSISLRFRSSALNPGRRQYSGVWGKVQTREGGDRWAMLYQKSVSVLSTGCARDSLAALDTLLPHSGRGRTLQGSLHFTRTSPDLPIRHMA</sequence>
<evidence type="ECO:0000313" key="1">
    <source>
        <dbReference type="EMBL" id="KAF2205429.1"/>
    </source>
</evidence>
<dbReference type="EMBL" id="ML993856">
    <property type="protein sequence ID" value="KAF2205429.1"/>
    <property type="molecule type" value="Genomic_DNA"/>
</dbReference>
<reference evidence="1" key="1">
    <citation type="journal article" date="2020" name="Stud. Mycol.">
        <title>101 Dothideomycetes genomes: a test case for predicting lifestyles and emergence of pathogens.</title>
        <authorList>
            <person name="Haridas S."/>
            <person name="Albert R."/>
            <person name="Binder M."/>
            <person name="Bloem J."/>
            <person name="Labutti K."/>
            <person name="Salamov A."/>
            <person name="Andreopoulos B."/>
            <person name="Baker S."/>
            <person name="Barry K."/>
            <person name="Bills G."/>
            <person name="Bluhm B."/>
            <person name="Cannon C."/>
            <person name="Castanera R."/>
            <person name="Culley D."/>
            <person name="Daum C."/>
            <person name="Ezra D."/>
            <person name="Gonzalez J."/>
            <person name="Henrissat B."/>
            <person name="Kuo A."/>
            <person name="Liang C."/>
            <person name="Lipzen A."/>
            <person name="Lutzoni F."/>
            <person name="Magnuson J."/>
            <person name="Mondo S."/>
            <person name="Nolan M."/>
            <person name="Ohm R."/>
            <person name="Pangilinan J."/>
            <person name="Park H.-J."/>
            <person name="Ramirez L."/>
            <person name="Alfaro M."/>
            <person name="Sun H."/>
            <person name="Tritt A."/>
            <person name="Yoshinaga Y."/>
            <person name="Zwiers L.-H."/>
            <person name="Turgeon B."/>
            <person name="Goodwin S."/>
            <person name="Spatafora J."/>
            <person name="Crous P."/>
            <person name="Grigoriev I."/>
        </authorList>
    </citation>
    <scope>NUCLEOTIDE SEQUENCE</scope>
    <source>
        <strain evidence="1">ATCC 74209</strain>
    </source>
</reference>
<evidence type="ECO:0000313" key="2">
    <source>
        <dbReference type="Proteomes" id="UP000799536"/>
    </source>
</evidence>
<dbReference type="AlphaFoldDB" id="A0A9P4JYA4"/>